<feature type="transmembrane region" description="Helical" evidence="1">
    <location>
        <begin position="20"/>
        <end position="42"/>
    </location>
</feature>
<protein>
    <submittedName>
        <fullName evidence="2">Uncharacterized protein</fullName>
    </submittedName>
</protein>
<evidence type="ECO:0000313" key="3">
    <source>
        <dbReference type="Proteomes" id="UP000037035"/>
    </source>
</evidence>
<sequence length="120" mass="14154">HCFHFSSQLDLVDGQKTMLLYFTMVIKFFCKQIIITIPLDVLCSFIYQNKFNHSLKSATKGLIYCTAHVFGFRIFGIPMVFSTSLNCRGNCYLHMMDVSKTYERIVYTERHEVLKKYQKE</sequence>
<dbReference type="Proteomes" id="UP000037035">
    <property type="component" value="Unassembled WGS sequence"/>
</dbReference>
<name>A0A0L6UH85_9BASI</name>
<reference evidence="2 3" key="1">
    <citation type="submission" date="2015-08" db="EMBL/GenBank/DDBJ databases">
        <title>Next Generation Sequencing and Analysis of the Genome of Puccinia sorghi L Schw, the Causal Agent of Maize Common Rust.</title>
        <authorList>
            <person name="Rochi L."/>
            <person name="Burguener G."/>
            <person name="Darino M."/>
            <person name="Turjanski A."/>
            <person name="Kreff E."/>
            <person name="Dieguez M.J."/>
            <person name="Sacco F."/>
        </authorList>
    </citation>
    <scope>NUCLEOTIDE SEQUENCE [LARGE SCALE GENOMIC DNA]</scope>
    <source>
        <strain evidence="2 3">RO10H11247</strain>
    </source>
</reference>
<evidence type="ECO:0000256" key="1">
    <source>
        <dbReference type="SAM" id="Phobius"/>
    </source>
</evidence>
<keyword evidence="1" id="KW-1133">Transmembrane helix</keyword>
<keyword evidence="1" id="KW-0812">Transmembrane</keyword>
<proteinExistence type="predicted"/>
<comment type="caution">
    <text evidence="2">The sequence shown here is derived from an EMBL/GenBank/DDBJ whole genome shotgun (WGS) entry which is preliminary data.</text>
</comment>
<gene>
    <name evidence="2" type="ORF">VP01_6075g1</name>
</gene>
<keyword evidence="1" id="KW-0472">Membrane</keyword>
<organism evidence="2 3">
    <name type="scientific">Puccinia sorghi</name>
    <dbReference type="NCBI Taxonomy" id="27349"/>
    <lineage>
        <taxon>Eukaryota</taxon>
        <taxon>Fungi</taxon>
        <taxon>Dikarya</taxon>
        <taxon>Basidiomycota</taxon>
        <taxon>Pucciniomycotina</taxon>
        <taxon>Pucciniomycetes</taxon>
        <taxon>Pucciniales</taxon>
        <taxon>Pucciniaceae</taxon>
        <taxon>Puccinia</taxon>
    </lineage>
</organism>
<keyword evidence="3" id="KW-1185">Reference proteome</keyword>
<accession>A0A0L6UH85</accession>
<evidence type="ECO:0000313" key="2">
    <source>
        <dbReference type="EMBL" id="KNZ47873.1"/>
    </source>
</evidence>
<dbReference type="AlphaFoldDB" id="A0A0L6UH85"/>
<dbReference type="EMBL" id="LAVV01011358">
    <property type="protein sequence ID" value="KNZ47873.1"/>
    <property type="molecule type" value="Genomic_DNA"/>
</dbReference>
<dbReference type="VEuPathDB" id="FungiDB:VP01_6075g1"/>
<feature type="non-terminal residue" evidence="2">
    <location>
        <position position="1"/>
    </location>
</feature>
<feature type="transmembrane region" description="Helical" evidence="1">
    <location>
        <begin position="62"/>
        <end position="81"/>
    </location>
</feature>